<organism evidence="1">
    <name type="scientific">marine sediment metagenome</name>
    <dbReference type="NCBI Taxonomy" id="412755"/>
    <lineage>
        <taxon>unclassified sequences</taxon>
        <taxon>metagenomes</taxon>
        <taxon>ecological metagenomes</taxon>
    </lineage>
</organism>
<reference evidence="1" key="1">
    <citation type="journal article" date="2015" name="Nature">
        <title>Complex archaea that bridge the gap between prokaryotes and eukaryotes.</title>
        <authorList>
            <person name="Spang A."/>
            <person name="Saw J.H."/>
            <person name="Jorgensen S.L."/>
            <person name="Zaremba-Niedzwiedzka K."/>
            <person name="Martijn J."/>
            <person name="Lind A.E."/>
            <person name="van Eijk R."/>
            <person name="Schleper C."/>
            <person name="Guy L."/>
            <person name="Ettema T.J."/>
        </authorList>
    </citation>
    <scope>NUCLEOTIDE SEQUENCE</scope>
</reference>
<accession>A0A0F8Y6F8</accession>
<dbReference type="AlphaFoldDB" id="A0A0F8Y6F8"/>
<protein>
    <recommendedName>
        <fullName evidence="2">Phage head-tail adaptor</fullName>
    </recommendedName>
</protein>
<comment type="caution">
    <text evidence="1">The sequence shown here is derived from an EMBL/GenBank/DDBJ whole genome shotgun (WGS) entry which is preliminary data.</text>
</comment>
<dbReference type="EMBL" id="LAZR01055158">
    <property type="protein sequence ID" value="KKK77012.1"/>
    <property type="molecule type" value="Genomic_DNA"/>
</dbReference>
<name>A0A0F8Y6F8_9ZZZZ</name>
<proteinExistence type="predicted"/>
<dbReference type="Pfam" id="PF05521">
    <property type="entry name" value="Phage_HCP"/>
    <property type="match status" value="1"/>
</dbReference>
<sequence>MRAGELRHRLTFKGPTHTNDGQGGITETWGSAFTIWGSLEPLKGKEFYDSQLINSEITGKAKVRYRNDIDPTMQIYFGTRTFKILSIINPGERDRELNLMVKEMVIV</sequence>
<evidence type="ECO:0008006" key="2">
    <source>
        <dbReference type="Google" id="ProtNLM"/>
    </source>
</evidence>
<dbReference type="Gene3D" id="2.40.10.270">
    <property type="entry name" value="Bacteriophage SPP1 head-tail adaptor protein"/>
    <property type="match status" value="1"/>
</dbReference>
<dbReference type="NCBIfam" id="TIGR01563">
    <property type="entry name" value="gp16_SPP1"/>
    <property type="match status" value="1"/>
</dbReference>
<evidence type="ECO:0000313" key="1">
    <source>
        <dbReference type="EMBL" id="KKK77012.1"/>
    </source>
</evidence>
<dbReference type="InterPro" id="IPR008767">
    <property type="entry name" value="Phage_SPP1_head-tail_adaptor"/>
</dbReference>
<dbReference type="InterPro" id="IPR038666">
    <property type="entry name" value="SSP1_head-tail_sf"/>
</dbReference>
<gene>
    <name evidence="1" type="ORF">LCGC14_2857870</name>
</gene>